<name>A0A0C2N482_THEKT</name>
<dbReference type="PROSITE" id="PS51464">
    <property type="entry name" value="SIS"/>
    <property type="match status" value="1"/>
</dbReference>
<dbReference type="InterPro" id="IPR046348">
    <property type="entry name" value="SIS_dom_sf"/>
</dbReference>
<evidence type="ECO:0000313" key="2">
    <source>
        <dbReference type="EMBL" id="KII74491.1"/>
    </source>
</evidence>
<comment type="caution">
    <text evidence="2">The sequence shown here is derived from an EMBL/GenBank/DDBJ whole genome shotgun (WGS) entry which is preliminary data.</text>
</comment>
<dbReference type="Proteomes" id="UP000031668">
    <property type="component" value="Unassembled WGS sequence"/>
</dbReference>
<protein>
    <submittedName>
        <fullName evidence="2">Glutamine--fructose-6-phosphate aminotransferase [isomerizing] 2</fullName>
    </submittedName>
</protein>
<feature type="domain" description="SIS" evidence="1">
    <location>
        <begin position="1"/>
        <end position="91"/>
    </location>
</feature>
<dbReference type="GO" id="GO:0006047">
    <property type="term" value="P:UDP-N-acetylglucosamine metabolic process"/>
    <property type="evidence" value="ECO:0007669"/>
    <property type="project" value="TreeGrafter"/>
</dbReference>
<dbReference type="GO" id="GO:0006487">
    <property type="term" value="P:protein N-linked glycosylation"/>
    <property type="evidence" value="ECO:0007669"/>
    <property type="project" value="TreeGrafter"/>
</dbReference>
<dbReference type="PANTHER" id="PTHR10937:SF0">
    <property type="entry name" value="GLUTAMINE--FRUCTOSE-6-PHOSPHATE TRANSAMINASE (ISOMERIZING)"/>
    <property type="match status" value="1"/>
</dbReference>
<reference evidence="2 3" key="1">
    <citation type="journal article" date="2014" name="Genome Biol. Evol.">
        <title>The genome of the myxosporean Thelohanellus kitauei shows adaptations to nutrient acquisition within its fish host.</title>
        <authorList>
            <person name="Yang Y."/>
            <person name="Xiong J."/>
            <person name="Zhou Z."/>
            <person name="Huo F."/>
            <person name="Miao W."/>
            <person name="Ran C."/>
            <person name="Liu Y."/>
            <person name="Zhang J."/>
            <person name="Feng J."/>
            <person name="Wang M."/>
            <person name="Wang M."/>
            <person name="Wang L."/>
            <person name="Yao B."/>
        </authorList>
    </citation>
    <scope>NUCLEOTIDE SEQUENCE [LARGE SCALE GENOMIC DNA]</scope>
    <source>
        <strain evidence="2">Wuqing</strain>
    </source>
</reference>
<sequence length="100" mass="11216">MPVFRDDCCVFISRSGEIEDTIQALRYYKKFGAKLIAITNALDSMITKESDADINSNENPEIGDRSILILFACMLGKEKLLKTQMIVEIAEDLNVISNIV</sequence>
<keyword evidence="2" id="KW-0808">Transferase</keyword>
<dbReference type="AlphaFoldDB" id="A0A0C2N482"/>
<dbReference type="SUPFAM" id="SSF53697">
    <property type="entry name" value="SIS domain"/>
    <property type="match status" value="1"/>
</dbReference>
<dbReference type="OrthoDB" id="15235at2759"/>
<dbReference type="GO" id="GO:0004360">
    <property type="term" value="F:glutamine-fructose-6-phosphate transaminase (isomerizing) activity"/>
    <property type="evidence" value="ECO:0007669"/>
    <property type="project" value="TreeGrafter"/>
</dbReference>
<evidence type="ECO:0000259" key="1">
    <source>
        <dbReference type="PROSITE" id="PS51464"/>
    </source>
</evidence>
<dbReference type="InterPro" id="IPR001347">
    <property type="entry name" value="SIS_dom"/>
</dbReference>
<evidence type="ECO:0000313" key="3">
    <source>
        <dbReference type="Proteomes" id="UP000031668"/>
    </source>
</evidence>
<dbReference type="GO" id="GO:0097367">
    <property type="term" value="F:carbohydrate derivative binding"/>
    <property type="evidence" value="ECO:0007669"/>
    <property type="project" value="InterPro"/>
</dbReference>
<organism evidence="2 3">
    <name type="scientific">Thelohanellus kitauei</name>
    <name type="common">Myxosporean</name>
    <dbReference type="NCBI Taxonomy" id="669202"/>
    <lineage>
        <taxon>Eukaryota</taxon>
        <taxon>Metazoa</taxon>
        <taxon>Cnidaria</taxon>
        <taxon>Myxozoa</taxon>
        <taxon>Myxosporea</taxon>
        <taxon>Bivalvulida</taxon>
        <taxon>Platysporina</taxon>
        <taxon>Myxobolidae</taxon>
        <taxon>Thelohanellus</taxon>
    </lineage>
</organism>
<keyword evidence="3" id="KW-1185">Reference proteome</keyword>
<proteinExistence type="predicted"/>
<dbReference type="PANTHER" id="PTHR10937">
    <property type="entry name" value="GLUCOSAMINE--FRUCTOSE-6-PHOSPHATE AMINOTRANSFERASE, ISOMERIZING"/>
    <property type="match status" value="1"/>
</dbReference>
<keyword evidence="2" id="KW-0032">Aminotransferase</keyword>
<gene>
    <name evidence="2" type="ORF">RF11_10566</name>
</gene>
<dbReference type="EMBL" id="JWZT01000387">
    <property type="protein sequence ID" value="KII74491.1"/>
    <property type="molecule type" value="Genomic_DNA"/>
</dbReference>
<dbReference type="Pfam" id="PF01380">
    <property type="entry name" value="SIS"/>
    <property type="match status" value="1"/>
</dbReference>
<dbReference type="GO" id="GO:0006002">
    <property type="term" value="P:fructose 6-phosphate metabolic process"/>
    <property type="evidence" value="ECO:0007669"/>
    <property type="project" value="TreeGrafter"/>
</dbReference>
<dbReference type="OMA" id="CCVFISR"/>
<accession>A0A0C2N482</accession>
<dbReference type="Gene3D" id="3.40.50.10490">
    <property type="entry name" value="Glucose-6-phosphate isomerase like protein, domain 1"/>
    <property type="match status" value="1"/>
</dbReference>